<evidence type="ECO:0000313" key="2">
    <source>
        <dbReference type="Proteomes" id="UP000053558"/>
    </source>
</evidence>
<dbReference type="GeneID" id="19205308"/>
<organism evidence="1 2">
    <name type="scientific">Coniophora puteana (strain RWD-64-598)</name>
    <name type="common">Brown rot fungus</name>
    <dbReference type="NCBI Taxonomy" id="741705"/>
    <lineage>
        <taxon>Eukaryota</taxon>
        <taxon>Fungi</taxon>
        <taxon>Dikarya</taxon>
        <taxon>Basidiomycota</taxon>
        <taxon>Agaricomycotina</taxon>
        <taxon>Agaricomycetes</taxon>
        <taxon>Agaricomycetidae</taxon>
        <taxon>Boletales</taxon>
        <taxon>Coniophorineae</taxon>
        <taxon>Coniophoraceae</taxon>
        <taxon>Coniophora</taxon>
    </lineage>
</organism>
<dbReference type="Gene3D" id="3.80.10.10">
    <property type="entry name" value="Ribonuclease Inhibitor"/>
    <property type="match status" value="1"/>
</dbReference>
<sequence length="259" mass="29439">MLESLRIPQPVYCGDPATDGSFAQFSKLRYLSLRCNGHATSWNKFVVLGKDGFPSLESLDLTFEVNLIPSRLRDIASALASSPICELTLHPPYTTHLDRALTRDIFLPFTRFTRMQKVHLHCEGEMIIDDSHIATLATAWPDLRQLTVRADNEQKRPASGVTFKGLCTLIRNCRQLHTLCLPLNLDKDALKDVSGSELPRNYLVTRVDIWDSDLADTDHVARCFSQMFPRLERIVCIDNRCDNKAWATVEKLVRLVTLR</sequence>
<dbReference type="KEGG" id="cput:CONPUDRAFT_165401"/>
<evidence type="ECO:0000313" key="1">
    <source>
        <dbReference type="EMBL" id="EIW81188.1"/>
    </source>
</evidence>
<comment type="caution">
    <text evidence="1">The sequence shown here is derived from an EMBL/GenBank/DDBJ whole genome shotgun (WGS) entry which is preliminary data.</text>
</comment>
<protein>
    <recommendedName>
        <fullName evidence="3">RNI-like protein</fullName>
    </recommendedName>
</protein>
<dbReference type="InterPro" id="IPR032675">
    <property type="entry name" value="LRR_dom_sf"/>
</dbReference>
<dbReference type="EMBL" id="JH711578">
    <property type="protein sequence ID" value="EIW81188.1"/>
    <property type="molecule type" value="Genomic_DNA"/>
</dbReference>
<dbReference type="OrthoDB" id="3543113at2759"/>
<dbReference type="RefSeq" id="XP_007768596.1">
    <property type="nucleotide sequence ID" value="XM_007770406.1"/>
</dbReference>
<proteinExistence type="predicted"/>
<dbReference type="Proteomes" id="UP000053558">
    <property type="component" value="Unassembled WGS sequence"/>
</dbReference>
<evidence type="ECO:0008006" key="3">
    <source>
        <dbReference type="Google" id="ProtNLM"/>
    </source>
</evidence>
<name>A0A5M3MPT7_CONPW</name>
<dbReference type="AlphaFoldDB" id="A0A5M3MPT7"/>
<reference evidence="2" key="1">
    <citation type="journal article" date="2012" name="Science">
        <title>The Paleozoic origin of enzymatic lignin decomposition reconstructed from 31 fungal genomes.</title>
        <authorList>
            <person name="Floudas D."/>
            <person name="Binder M."/>
            <person name="Riley R."/>
            <person name="Barry K."/>
            <person name="Blanchette R.A."/>
            <person name="Henrissat B."/>
            <person name="Martinez A.T."/>
            <person name="Otillar R."/>
            <person name="Spatafora J.W."/>
            <person name="Yadav J.S."/>
            <person name="Aerts A."/>
            <person name="Benoit I."/>
            <person name="Boyd A."/>
            <person name="Carlson A."/>
            <person name="Copeland A."/>
            <person name="Coutinho P.M."/>
            <person name="de Vries R.P."/>
            <person name="Ferreira P."/>
            <person name="Findley K."/>
            <person name="Foster B."/>
            <person name="Gaskell J."/>
            <person name="Glotzer D."/>
            <person name="Gorecki P."/>
            <person name="Heitman J."/>
            <person name="Hesse C."/>
            <person name="Hori C."/>
            <person name="Igarashi K."/>
            <person name="Jurgens J.A."/>
            <person name="Kallen N."/>
            <person name="Kersten P."/>
            <person name="Kohler A."/>
            <person name="Kuees U."/>
            <person name="Kumar T.K.A."/>
            <person name="Kuo A."/>
            <person name="LaButti K."/>
            <person name="Larrondo L.F."/>
            <person name="Lindquist E."/>
            <person name="Ling A."/>
            <person name="Lombard V."/>
            <person name="Lucas S."/>
            <person name="Lundell T."/>
            <person name="Martin R."/>
            <person name="McLaughlin D.J."/>
            <person name="Morgenstern I."/>
            <person name="Morin E."/>
            <person name="Murat C."/>
            <person name="Nagy L.G."/>
            <person name="Nolan M."/>
            <person name="Ohm R.A."/>
            <person name="Patyshakuliyeva A."/>
            <person name="Rokas A."/>
            <person name="Ruiz-Duenas F.J."/>
            <person name="Sabat G."/>
            <person name="Salamov A."/>
            <person name="Samejima M."/>
            <person name="Schmutz J."/>
            <person name="Slot J.C."/>
            <person name="St John F."/>
            <person name="Stenlid J."/>
            <person name="Sun H."/>
            <person name="Sun S."/>
            <person name="Syed K."/>
            <person name="Tsang A."/>
            <person name="Wiebenga A."/>
            <person name="Young D."/>
            <person name="Pisabarro A."/>
            <person name="Eastwood D.C."/>
            <person name="Martin F."/>
            <person name="Cullen D."/>
            <person name="Grigoriev I.V."/>
            <person name="Hibbett D.S."/>
        </authorList>
    </citation>
    <scope>NUCLEOTIDE SEQUENCE [LARGE SCALE GENOMIC DNA]</scope>
    <source>
        <strain evidence="2">RWD-64-598 SS2</strain>
    </source>
</reference>
<accession>A0A5M3MPT7</accession>
<dbReference type="SUPFAM" id="SSF52047">
    <property type="entry name" value="RNI-like"/>
    <property type="match status" value="1"/>
</dbReference>
<keyword evidence="2" id="KW-1185">Reference proteome</keyword>
<gene>
    <name evidence="1" type="ORF">CONPUDRAFT_165401</name>
</gene>